<dbReference type="PROSITE" id="PS50290">
    <property type="entry name" value="PI3_4_KINASE_3"/>
    <property type="match status" value="1"/>
</dbReference>
<dbReference type="InterPro" id="IPR000403">
    <property type="entry name" value="PI3/4_kinase_cat_dom"/>
</dbReference>
<gene>
    <name evidence="9" type="ORF">RMAR1173_LOCUS5712</name>
</gene>
<dbReference type="Pfam" id="PF00454">
    <property type="entry name" value="PI3_PI4_kinase"/>
    <property type="match status" value="1"/>
</dbReference>
<dbReference type="AlphaFoldDB" id="A0A7S2RMH2"/>
<keyword evidence="2" id="KW-0808">Transferase</keyword>
<feature type="region of interest" description="Disordered" evidence="6">
    <location>
        <begin position="321"/>
        <end position="355"/>
    </location>
</feature>
<evidence type="ECO:0000259" key="7">
    <source>
        <dbReference type="PROSITE" id="PS50290"/>
    </source>
</evidence>
<evidence type="ECO:0000256" key="2">
    <source>
        <dbReference type="ARBA" id="ARBA00022679"/>
    </source>
</evidence>
<dbReference type="GO" id="GO:0005524">
    <property type="term" value="F:ATP binding"/>
    <property type="evidence" value="ECO:0007669"/>
    <property type="project" value="UniProtKB-KW"/>
</dbReference>
<protein>
    <recommendedName>
        <fullName evidence="10">1-phosphatidylinositol 4-kinase</fullName>
    </recommendedName>
</protein>
<dbReference type="EMBL" id="HBHJ01008798">
    <property type="protein sequence ID" value="CAD9674347.1"/>
    <property type="molecule type" value="Transcribed_RNA"/>
</dbReference>
<dbReference type="PANTHER" id="PTHR45800">
    <property type="entry name" value="PHOSPHATIDYLINOSITOL 4-KINASE GAMMA"/>
    <property type="match status" value="1"/>
</dbReference>
<evidence type="ECO:0000256" key="3">
    <source>
        <dbReference type="ARBA" id="ARBA00022741"/>
    </source>
</evidence>
<dbReference type="PANTHER" id="PTHR45800:SF11">
    <property type="entry name" value="PHOSPHATIDYLINOSITOL 3-KINASE-RELATED PROTEIN KINASE"/>
    <property type="match status" value="1"/>
</dbReference>
<dbReference type="InterPro" id="IPR044571">
    <property type="entry name" value="P4KG1-8"/>
</dbReference>
<name>A0A7S2RMH2_9STRA</name>
<reference evidence="9" key="1">
    <citation type="submission" date="2021-01" db="EMBL/GenBank/DDBJ databases">
        <authorList>
            <person name="Corre E."/>
            <person name="Pelletier E."/>
            <person name="Niang G."/>
            <person name="Scheremetjew M."/>
            <person name="Finn R."/>
            <person name="Kale V."/>
            <person name="Holt S."/>
            <person name="Cochrane G."/>
            <person name="Meng A."/>
            <person name="Brown T."/>
            <person name="Cohen L."/>
        </authorList>
    </citation>
    <scope>NUCLEOTIDE SEQUENCE</scope>
    <source>
        <strain evidence="9">CCMP1243</strain>
    </source>
</reference>
<keyword evidence="4" id="KW-0418">Kinase</keyword>
<feature type="region of interest" description="Disordered" evidence="6">
    <location>
        <begin position="593"/>
        <end position="613"/>
    </location>
</feature>
<dbReference type="GO" id="GO:0003676">
    <property type="term" value="F:nucleic acid binding"/>
    <property type="evidence" value="ECO:0007669"/>
    <property type="project" value="UniProtKB-UniRule"/>
</dbReference>
<evidence type="ECO:0000313" key="9">
    <source>
        <dbReference type="EMBL" id="CAD9674347.1"/>
    </source>
</evidence>
<dbReference type="SUPFAM" id="SSF82708">
    <property type="entry name" value="R3H domain"/>
    <property type="match status" value="1"/>
</dbReference>
<feature type="domain" description="R3H" evidence="8">
    <location>
        <begin position="115"/>
        <end position="179"/>
    </location>
</feature>
<organism evidence="9">
    <name type="scientific">Rhizochromulina marina</name>
    <dbReference type="NCBI Taxonomy" id="1034831"/>
    <lineage>
        <taxon>Eukaryota</taxon>
        <taxon>Sar</taxon>
        <taxon>Stramenopiles</taxon>
        <taxon>Ochrophyta</taxon>
        <taxon>Dictyochophyceae</taxon>
        <taxon>Rhizochromulinales</taxon>
        <taxon>Rhizochromulina</taxon>
    </lineage>
</organism>
<dbReference type="GO" id="GO:0016301">
    <property type="term" value="F:kinase activity"/>
    <property type="evidence" value="ECO:0007669"/>
    <property type="project" value="UniProtKB-KW"/>
</dbReference>
<evidence type="ECO:0000259" key="8">
    <source>
        <dbReference type="PROSITE" id="PS51061"/>
    </source>
</evidence>
<keyword evidence="3" id="KW-0547">Nucleotide-binding</keyword>
<dbReference type="Gene3D" id="3.30.1370.50">
    <property type="entry name" value="R3H-like domain"/>
    <property type="match status" value="1"/>
</dbReference>
<evidence type="ECO:0000256" key="6">
    <source>
        <dbReference type="SAM" id="MobiDB-lite"/>
    </source>
</evidence>
<comment type="similarity">
    <text evidence="1">Belongs to the PI3/PI4-kinase family. Type II PI4K subfamily.</text>
</comment>
<evidence type="ECO:0000256" key="1">
    <source>
        <dbReference type="ARBA" id="ARBA00008941"/>
    </source>
</evidence>
<evidence type="ECO:0008006" key="10">
    <source>
        <dbReference type="Google" id="ProtNLM"/>
    </source>
</evidence>
<sequence>MSGLVRMDAVMEVQPERLDCAEEAPPGAERRGAAVDSVQERISRFATAKFERNLELGNLSMEQSYLARTAAAEHCLMHNIPRPQGTGTFGKTRAPHALKRSRSIELHGLYCWKPQPREKEMMDILCSFKEDRIAPEYIFPRDLSCHDRYVAHSVAEVLDLEHQSFGTEEGRVLRVWKPSAHQPPPLQGSRSTEFPATAARQLSQSDTAFTRMDTWIEFGAAPGFGQFTSLCEGTEPDTPVATAAAGGGVGDIKKGLATKTLDSSGALHRQISMRVIEETQELEAKVRRPSQPTRLTTGTGEVYQVVDHGTGTRAIFKPAVQPGQTSRRGGGLGDIQESPFSDSSDEIKTPLEDPADLDVQTQTHRKEVAAYLLDHFGFAGVLPTIESKVELQGSSTSGMIQKYLEHEQTADEDEWGRRQINALPRREVHTVGALDIRIFNCDRHGGNLLLDEVHEDGVKRTRLVPIDHELTLPPWRKLDSANFCWLSWPQAKEPFDLATEAYIRQLDPQRDVDILRSLDLSPECIATYRICCHLLKICAARGLRLYDIGNMMMRDPDLDIDDPPVDAQGRPYCPEWPTHPSVLETLVSAASADADGATPSARHSPQSGGHDGGFTEAHLARFIELVQDHIEKTFPEKKGGGDVKA</sequence>
<feature type="domain" description="PI3K/PI4K catalytic" evidence="7">
    <location>
        <begin position="289"/>
        <end position="602"/>
    </location>
</feature>
<dbReference type="PROSITE" id="PS51061">
    <property type="entry name" value="R3H"/>
    <property type="match status" value="1"/>
</dbReference>
<proteinExistence type="inferred from homology"/>
<evidence type="ECO:0000256" key="5">
    <source>
        <dbReference type="ARBA" id="ARBA00022840"/>
    </source>
</evidence>
<accession>A0A7S2RMH2</accession>
<dbReference type="InterPro" id="IPR036867">
    <property type="entry name" value="R3H_dom_sf"/>
</dbReference>
<keyword evidence="5" id="KW-0067">ATP-binding</keyword>
<evidence type="ECO:0000256" key="4">
    <source>
        <dbReference type="ARBA" id="ARBA00022777"/>
    </source>
</evidence>
<dbReference type="InterPro" id="IPR001374">
    <property type="entry name" value="R3H_dom"/>
</dbReference>